<protein>
    <submittedName>
        <fullName evidence="1">Uncharacterized protein</fullName>
    </submittedName>
</protein>
<dbReference type="AlphaFoldDB" id="A0A382ZFS7"/>
<proteinExistence type="predicted"/>
<accession>A0A382ZFS7</accession>
<evidence type="ECO:0000313" key="1">
    <source>
        <dbReference type="EMBL" id="SVD94322.1"/>
    </source>
</evidence>
<organism evidence="1">
    <name type="scientific">marine metagenome</name>
    <dbReference type="NCBI Taxonomy" id="408172"/>
    <lineage>
        <taxon>unclassified sequences</taxon>
        <taxon>metagenomes</taxon>
        <taxon>ecological metagenomes</taxon>
    </lineage>
</organism>
<dbReference type="EMBL" id="UINC01183526">
    <property type="protein sequence ID" value="SVD94322.1"/>
    <property type="molecule type" value="Genomic_DNA"/>
</dbReference>
<reference evidence="1" key="1">
    <citation type="submission" date="2018-05" db="EMBL/GenBank/DDBJ databases">
        <authorList>
            <person name="Lanie J.A."/>
            <person name="Ng W.-L."/>
            <person name="Kazmierczak K.M."/>
            <person name="Andrzejewski T.M."/>
            <person name="Davidsen T.M."/>
            <person name="Wayne K.J."/>
            <person name="Tettelin H."/>
            <person name="Glass J.I."/>
            <person name="Rusch D."/>
            <person name="Podicherti R."/>
            <person name="Tsui H.-C.T."/>
            <person name="Winkler M.E."/>
        </authorList>
    </citation>
    <scope>NUCLEOTIDE SEQUENCE</scope>
</reference>
<sequence>EFPVESEYFIKGKDTLIPYVSMDWGLWKASQRGRISFDERLSEYIDNAGGQGSEGHMKMWSRFKKNHGIKNMTTDEKEETFLYQKMKSMKKWEHPKLEEEDAGLYYDNVKKKDYSKYKGEQIYELRQQLKSIRQTLLNLQDVDPKDGSSDMQNDIKSMLRGYDELTTAMVKAENKLLGEGIAEDDLSELGRGLFSMGGRSGLRHTGTIRSRTSSASFLPKPIKKPSLLKRIFSDEFSESKDYNLMAQRATMNLSDQA</sequence>
<gene>
    <name evidence="1" type="ORF">METZ01_LOCUS447176</name>
</gene>
<feature type="non-terminal residue" evidence="1">
    <location>
        <position position="1"/>
    </location>
</feature>
<name>A0A382ZFS7_9ZZZZ</name>
<feature type="non-terminal residue" evidence="1">
    <location>
        <position position="257"/>
    </location>
</feature>